<name>A0A8S1JBZ0_9CHLO</name>
<dbReference type="InterPro" id="IPR001810">
    <property type="entry name" value="F-box_dom"/>
</dbReference>
<dbReference type="GO" id="GO:0031146">
    <property type="term" value="P:SCF-dependent proteasomal ubiquitin-dependent protein catabolic process"/>
    <property type="evidence" value="ECO:0007669"/>
    <property type="project" value="TreeGrafter"/>
</dbReference>
<dbReference type="OrthoDB" id="3219396at2759"/>
<evidence type="ECO:0000313" key="2">
    <source>
        <dbReference type="EMBL" id="CAD7705309.1"/>
    </source>
</evidence>
<reference evidence="2" key="1">
    <citation type="submission" date="2020-12" db="EMBL/GenBank/DDBJ databases">
        <authorList>
            <person name="Iha C."/>
        </authorList>
    </citation>
    <scope>NUCLEOTIDE SEQUENCE</scope>
</reference>
<comment type="caution">
    <text evidence="2">The sequence shown here is derived from an EMBL/GenBank/DDBJ whole genome shotgun (WGS) entry which is preliminary data.</text>
</comment>
<organism evidence="2 3">
    <name type="scientific">Ostreobium quekettii</name>
    <dbReference type="NCBI Taxonomy" id="121088"/>
    <lineage>
        <taxon>Eukaryota</taxon>
        <taxon>Viridiplantae</taxon>
        <taxon>Chlorophyta</taxon>
        <taxon>core chlorophytes</taxon>
        <taxon>Ulvophyceae</taxon>
        <taxon>TCBD clade</taxon>
        <taxon>Bryopsidales</taxon>
        <taxon>Ostreobineae</taxon>
        <taxon>Ostreobiaceae</taxon>
        <taxon>Ostreobium</taxon>
    </lineage>
</organism>
<dbReference type="Pfam" id="PF12937">
    <property type="entry name" value="F-box-like"/>
    <property type="match status" value="1"/>
</dbReference>
<dbReference type="Gene3D" id="1.20.1280.50">
    <property type="match status" value="1"/>
</dbReference>
<protein>
    <recommendedName>
        <fullName evidence="1">F-box domain-containing protein</fullName>
    </recommendedName>
</protein>
<dbReference type="EMBL" id="CAJHUC010003079">
    <property type="protein sequence ID" value="CAD7705309.1"/>
    <property type="molecule type" value="Genomic_DNA"/>
</dbReference>
<sequence length="413" mass="46713">MDAVPRDLWLAVFEALEGRDLARAKCVCRRWRDLAGNENTWFHVVASDFGQLGAFVGAQRIPGRTWSHRAKVMHQEPLYMNFRQMARLHGLVRTTESWTLEIRKPGYQWESHGELLFRSTPLGVHFMGQGLALTCDIPLEQLEAYSREWVYVIGCDADGEEYMVSCARLSTATPRSRNETVWSSSCMLPRDGELKVVGQGLFGARNSSSGGVEAERCVTVFVHYAQTVFGTPPPGHDMWVDEMKSPRICGVPNWLGIPNACVFMDVFDICGVHHCSLVINLVGWRQVPDRLTDFRPWFSVGLDTLSAEAPKDHSMRLYCHVCIFELMKYRGTVKGRDVYDDGLFIEPMSWVECELRYRGDSPGPVGLRIAGNGEFGMSSFECLVMGMGTRQTIVSLEKSKRTIRRGSGTLHWW</sequence>
<gene>
    <name evidence="2" type="ORF">OSTQU699_LOCUS10664</name>
</gene>
<keyword evidence="3" id="KW-1185">Reference proteome</keyword>
<dbReference type="GO" id="GO:0005737">
    <property type="term" value="C:cytoplasm"/>
    <property type="evidence" value="ECO:0007669"/>
    <property type="project" value="TreeGrafter"/>
</dbReference>
<dbReference type="Proteomes" id="UP000708148">
    <property type="component" value="Unassembled WGS sequence"/>
</dbReference>
<dbReference type="GO" id="GO:0019005">
    <property type="term" value="C:SCF ubiquitin ligase complex"/>
    <property type="evidence" value="ECO:0007669"/>
    <property type="project" value="TreeGrafter"/>
</dbReference>
<dbReference type="PROSITE" id="PS50181">
    <property type="entry name" value="FBOX"/>
    <property type="match status" value="1"/>
</dbReference>
<evidence type="ECO:0000259" key="1">
    <source>
        <dbReference type="PROSITE" id="PS50181"/>
    </source>
</evidence>
<feature type="domain" description="F-box" evidence="1">
    <location>
        <begin position="1"/>
        <end position="44"/>
    </location>
</feature>
<accession>A0A8S1JBZ0</accession>
<evidence type="ECO:0000313" key="3">
    <source>
        <dbReference type="Proteomes" id="UP000708148"/>
    </source>
</evidence>
<dbReference type="InterPro" id="IPR036047">
    <property type="entry name" value="F-box-like_dom_sf"/>
</dbReference>
<dbReference type="PANTHER" id="PTHR12874">
    <property type="entry name" value="F-BOX ONLY PROTEIN 48-RELATED"/>
    <property type="match status" value="1"/>
</dbReference>
<dbReference type="AlphaFoldDB" id="A0A8S1JBZ0"/>
<proteinExistence type="predicted"/>
<dbReference type="PANTHER" id="PTHR12874:SF9">
    <property type="entry name" value="F-BOX ONLY PROTEIN 48"/>
    <property type="match status" value="1"/>
</dbReference>
<dbReference type="SUPFAM" id="SSF81383">
    <property type="entry name" value="F-box domain"/>
    <property type="match status" value="1"/>
</dbReference>
<dbReference type="SMART" id="SM00256">
    <property type="entry name" value="FBOX"/>
    <property type="match status" value="1"/>
</dbReference>